<comment type="subcellular location">
    <subcellularLocation>
        <location evidence="2">Mitochondrion inner membrane</location>
        <topology evidence="2">Multi-pass membrane protein</topology>
    </subcellularLocation>
</comment>
<evidence type="ECO:0000256" key="7">
    <source>
        <dbReference type="ARBA" id="ARBA00022692"/>
    </source>
</evidence>
<evidence type="ECO:0000256" key="1">
    <source>
        <dbReference type="ARBA" id="ARBA00002566"/>
    </source>
</evidence>
<proteinExistence type="predicted"/>
<dbReference type="InterPro" id="IPR016174">
    <property type="entry name" value="Di-haem_cyt_TM"/>
</dbReference>
<keyword evidence="10" id="KW-0249">Electron transport</keyword>
<evidence type="ECO:0000256" key="12">
    <source>
        <dbReference type="ARBA" id="ARBA00023004"/>
    </source>
</evidence>
<accession>Q1HTX9</accession>
<dbReference type="AlphaFoldDB" id="Q1HTX9"/>
<dbReference type="PANTHER" id="PTHR19271:SF16">
    <property type="entry name" value="CYTOCHROME B"/>
    <property type="match status" value="1"/>
</dbReference>
<evidence type="ECO:0000256" key="20">
    <source>
        <dbReference type="SAM" id="Phobius"/>
    </source>
</evidence>
<keyword evidence="4" id="KW-0813">Transport</keyword>
<feature type="transmembrane region" description="Helical" evidence="20">
    <location>
        <begin position="78"/>
        <end position="96"/>
    </location>
</feature>
<protein>
    <recommendedName>
        <fullName evidence="3">Cytochrome b</fullName>
    </recommendedName>
    <alternativeName>
        <fullName evidence="17">Complex III subunit 3</fullName>
    </alternativeName>
    <alternativeName>
        <fullName evidence="18">Complex III subunit III</fullName>
    </alternativeName>
    <alternativeName>
        <fullName evidence="16">Cytochrome b-c1 complex subunit 3</fullName>
    </alternativeName>
    <alternativeName>
        <fullName evidence="19">Ubiquinol-cytochrome-c reductase complex cytochrome b subunit</fullName>
    </alternativeName>
</protein>
<evidence type="ECO:0000256" key="8">
    <source>
        <dbReference type="ARBA" id="ARBA00022723"/>
    </source>
</evidence>
<evidence type="ECO:0000256" key="16">
    <source>
        <dbReference type="ARBA" id="ARBA00029812"/>
    </source>
</evidence>
<geneLocation type="mitochondrion" evidence="22"/>
<dbReference type="GO" id="GO:0016491">
    <property type="term" value="F:oxidoreductase activity"/>
    <property type="evidence" value="ECO:0007669"/>
    <property type="project" value="InterPro"/>
</dbReference>
<feature type="transmembrane region" description="Helical" evidence="20">
    <location>
        <begin position="102"/>
        <end position="122"/>
    </location>
</feature>
<keyword evidence="8" id="KW-0479">Metal-binding</keyword>
<gene>
    <name evidence="22" type="primary">COB</name>
</gene>
<sequence>FFFVWGHHQWFWGATVITNFLSVIPIYWVEIVYWIWGGFSVGAPTLSRFYTFHFILPFIIIVFSIIHLLFLHRKGSSYPLLLNSYNLFLAFLWYLGFCDLLIFFYIFIFFSYCIFLSLYFLWSPRKLHSSLSNCTHIMLAR</sequence>
<keyword evidence="6" id="KW-0679">Respiratory chain</keyword>
<evidence type="ECO:0000259" key="21">
    <source>
        <dbReference type="PROSITE" id="PS51002"/>
    </source>
</evidence>
<evidence type="ECO:0000256" key="10">
    <source>
        <dbReference type="ARBA" id="ARBA00022982"/>
    </source>
</evidence>
<evidence type="ECO:0000256" key="15">
    <source>
        <dbReference type="ARBA" id="ARBA00023136"/>
    </source>
</evidence>
<dbReference type="PROSITE" id="PS51002">
    <property type="entry name" value="CYTB_NTER"/>
    <property type="match status" value="1"/>
</dbReference>
<evidence type="ECO:0000256" key="4">
    <source>
        <dbReference type="ARBA" id="ARBA00022448"/>
    </source>
</evidence>
<keyword evidence="11 20" id="KW-1133">Transmembrane helix</keyword>
<dbReference type="GO" id="GO:0008121">
    <property type="term" value="F:quinol-cytochrome-c reductase activity"/>
    <property type="evidence" value="ECO:0007669"/>
    <property type="project" value="TreeGrafter"/>
</dbReference>
<dbReference type="InterPro" id="IPR005797">
    <property type="entry name" value="Cyt_b/b6_N"/>
</dbReference>
<feature type="non-terminal residue" evidence="22">
    <location>
        <position position="1"/>
    </location>
</feature>
<dbReference type="Gene3D" id="1.20.810.10">
    <property type="entry name" value="Cytochrome Bc1 Complex, Chain C"/>
    <property type="match status" value="1"/>
</dbReference>
<evidence type="ECO:0000256" key="14">
    <source>
        <dbReference type="ARBA" id="ARBA00023128"/>
    </source>
</evidence>
<evidence type="ECO:0000256" key="6">
    <source>
        <dbReference type="ARBA" id="ARBA00022660"/>
    </source>
</evidence>
<evidence type="ECO:0000256" key="18">
    <source>
        <dbReference type="ARBA" id="ARBA00032600"/>
    </source>
</evidence>
<evidence type="ECO:0000256" key="9">
    <source>
        <dbReference type="ARBA" id="ARBA00022792"/>
    </source>
</evidence>
<feature type="transmembrane region" description="Helical" evidence="20">
    <location>
        <begin position="48"/>
        <end position="71"/>
    </location>
</feature>
<keyword evidence="13" id="KW-0830">Ubiquinone</keyword>
<evidence type="ECO:0000256" key="3">
    <source>
        <dbReference type="ARBA" id="ARBA00013531"/>
    </source>
</evidence>
<dbReference type="GO" id="GO:0005743">
    <property type="term" value="C:mitochondrial inner membrane"/>
    <property type="evidence" value="ECO:0007669"/>
    <property type="project" value="UniProtKB-SubCell"/>
</dbReference>
<keyword evidence="15 20" id="KW-0472">Membrane</keyword>
<evidence type="ECO:0000256" key="5">
    <source>
        <dbReference type="ARBA" id="ARBA00022617"/>
    </source>
</evidence>
<dbReference type="GO" id="GO:0046872">
    <property type="term" value="F:metal ion binding"/>
    <property type="evidence" value="ECO:0007669"/>
    <property type="project" value="UniProtKB-KW"/>
</dbReference>
<keyword evidence="14 22" id="KW-0496">Mitochondrion</keyword>
<feature type="domain" description="Cytochrome b/b6 N-terminal region profile" evidence="21">
    <location>
        <begin position="1"/>
        <end position="80"/>
    </location>
</feature>
<feature type="non-terminal residue" evidence="22">
    <location>
        <position position="141"/>
    </location>
</feature>
<name>Q1HTX9_STYMO</name>
<comment type="function">
    <text evidence="1">Component of the ubiquinol-cytochrome c reductase complex (complex III or cytochrome b-c1 complex) that is part of the mitochondrial respiratory chain. The b-c1 complex mediates electron transfer from ubiquinol to cytochrome c. Contributes to the generation of a proton gradient across the mitochondrial membrane that is then used for ATP synthesis.</text>
</comment>
<dbReference type="Pfam" id="PF00033">
    <property type="entry name" value="Cytochrome_B"/>
    <property type="match status" value="1"/>
</dbReference>
<dbReference type="PANTHER" id="PTHR19271">
    <property type="entry name" value="CYTOCHROME B"/>
    <property type="match status" value="1"/>
</dbReference>
<dbReference type="SUPFAM" id="SSF81342">
    <property type="entry name" value="Transmembrane di-heme cytochromes"/>
    <property type="match status" value="1"/>
</dbReference>
<dbReference type="InterPro" id="IPR027387">
    <property type="entry name" value="Cytb/b6-like_sf"/>
</dbReference>
<dbReference type="EMBL" id="DQ345920">
    <property type="protein sequence ID" value="ABC74435.1"/>
    <property type="molecule type" value="Genomic_DNA"/>
</dbReference>
<keyword evidence="5" id="KW-0349">Heme</keyword>
<keyword evidence="7 20" id="KW-0812">Transmembrane</keyword>
<feature type="transmembrane region" description="Helical" evidence="20">
    <location>
        <begin position="12"/>
        <end position="36"/>
    </location>
</feature>
<keyword evidence="12" id="KW-0408">Iron</keyword>
<evidence type="ECO:0000256" key="19">
    <source>
        <dbReference type="ARBA" id="ARBA00032818"/>
    </source>
</evidence>
<organism evidence="22">
    <name type="scientific">Styela montereyensis</name>
    <name type="common">Monterey stalked tunicate</name>
    <name type="synonym">Cynthia montereyensis</name>
    <dbReference type="NCBI Taxonomy" id="30291"/>
    <lineage>
        <taxon>Eukaryota</taxon>
        <taxon>Metazoa</taxon>
        <taxon>Chordata</taxon>
        <taxon>Tunicata</taxon>
        <taxon>Ascidiacea</taxon>
        <taxon>Stolidobranchia</taxon>
        <taxon>Styelidae</taxon>
        <taxon>Styela</taxon>
    </lineage>
</organism>
<keyword evidence="9" id="KW-0999">Mitochondrion inner membrane</keyword>
<reference evidence="22" key="1">
    <citation type="journal article" date="2006" name="Integr. Comp. Biol.">
        <title>Coloniality has evolved once in Stolidobranch Ascidians.</title>
        <authorList>
            <person name="Zeng L."/>
            <person name="Jacobs M.W."/>
            <person name="Swalla B.J."/>
        </authorList>
    </citation>
    <scope>NUCLEOTIDE SEQUENCE</scope>
</reference>
<evidence type="ECO:0000256" key="11">
    <source>
        <dbReference type="ARBA" id="ARBA00022989"/>
    </source>
</evidence>
<dbReference type="GO" id="GO:0006122">
    <property type="term" value="P:mitochondrial electron transport, ubiquinol to cytochrome c"/>
    <property type="evidence" value="ECO:0007669"/>
    <property type="project" value="TreeGrafter"/>
</dbReference>
<evidence type="ECO:0000256" key="17">
    <source>
        <dbReference type="ARBA" id="ARBA00031681"/>
    </source>
</evidence>
<evidence type="ECO:0000313" key="22">
    <source>
        <dbReference type="EMBL" id="ABC74435.1"/>
    </source>
</evidence>
<evidence type="ECO:0000256" key="2">
    <source>
        <dbReference type="ARBA" id="ARBA00004448"/>
    </source>
</evidence>
<evidence type="ECO:0000256" key="13">
    <source>
        <dbReference type="ARBA" id="ARBA00023075"/>
    </source>
</evidence>